<sequence>MRGAGGCVTVTCPGRNRMGRDAINSTRRHVRHSTERVAVAVRTAQDWPGLWRNPRGSSPAGNFPDSHFNCLRFIHQARGGRRVRLARRWLRDTLTATPATIDHPLFISIPFGGQFSLREKAGAGWRWEERERRCCCAFDWIGLALERVLPPHVFAVPALILWCTTVLCAAPALEDLANCSDLFSLCFISEH</sequence>
<keyword evidence="2" id="KW-1185">Reference proteome</keyword>
<dbReference type="InParanoid" id="A0A804QL40"/>
<evidence type="ECO:0000313" key="1">
    <source>
        <dbReference type="EnsemblPlants" id="Zm00001eb337740_P002"/>
    </source>
</evidence>
<evidence type="ECO:0000313" key="2">
    <source>
        <dbReference type="Proteomes" id="UP000007305"/>
    </source>
</evidence>
<dbReference type="EnsemblPlants" id="Zm00001eb337740_T002">
    <property type="protein sequence ID" value="Zm00001eb337740_P002"/>
    <property type="gene ID" value="Zm00001eb337740"/>
</dbReference>
<dbReference type="Proteomes" id="UP000007305">
    <property type="component" value="Chromosome 8"/>
</dbReference>
<proteinExistence type="predicted"/>
<organism evidence="1 2">
    <name type="scientific">Zea mays</name>
    <name type="common">Maize</name>
    <dbReference type="NCBI Taxonomy" id="4577"/>
    <lineage>
        <taxon>Eukaryota</taxon>
        <taxon>Viridiplantae</taxon>
        <taxon>Streptophyta</taxon>
        <taxon>Embryophyta</taxon>
        <taxon>Tracheophyta</taxon>
        <taxon>Spermatophyta</taxon>
        <taxon>Magnoliopsida</taxon>
        <taxon>Liliopsida</taxon>
        <taxon>Poales</taxon>
        <taxon>Poaceae</taxon>
        <taxon>PACMAD clade</taxon>
        <taxon>Panicoideae</taxon>
        <taxon>Andropogonodae</taxon>
        <taxon>Andropogoneae</taxon>
        <taxon>Tripsacinae</taxon>
        <taxon>Zea</taxon>
    </lineage>
</organism>
<dbReference type="Gramene" id="Zm00001eb337740_T002">
    <property type="protein sequence ID" value="Zm00001eb337740_P002"/>
    <property type="gene ID" value="Zm00001eb337740"/>
</dbReference>
<reference evidence="1" key="2">
    <citation type="submission" date="2019-07" db="EMBL/GenBank/DDBJ databases">
        <authorList>
            <person name="Seetharam A."/>
            <person name="Woodhouse M."/>
            <person name="Cannon E."/>
        </authorList>
    </citation>
    <scope>NUCLEOTIDE SEQUENCE [LARGE SCALE GENOMIC DNA]</scope>
    <source>
        <strain evidence="1">cv. B73</strain>
    </source>
</reference>
<protein>
    <submittedName>
        <fullName evidence="1">Uncharacterized protein</fullName>
    </submittedName>
</protein>
<reference evidence="2" key="1">
    <citation type="journal article" date="2009" name="Science">
        <title>The B73 maize genome: complexity, diversity, and dynamics.</title>
        <authorList>
            <person name="Schnable P.S."/>
            <person name="Ware D."/>
            <person name="Fulton R.S."/>
            <person name="Stein J.C."/>
            <person name="Wei F."/>
            <person name="Pasternak S."/>
            <person name="Liang C."/>
            <person name="Zhang J."/>
            <person name="Fulton L."/>
            <person name="Graves T.A."/>
            <person name="Minx P."/>
            <person name="Reily A.D."/>
            <person name="Courtney L."/>
            <person name="Kruchowski S.S."/>
            <person name="Tomlinson C."/>
            <person name="Strong C."/>
            <person name="Delehaunty K."/>
            <person name="Fronick C."/>
            <person name="Courtney B."/>
            <person name="Rock S.M."/>
            <person name="Belter E."/>
            <person name="Du F."/>
            <person name="Kim K."/>
            <person name="Abbott R.M."/>
            <person name="Cotton M."/>
            <person name="Levy A."/>
            <person name="Marchetto P."/>
            <person name="Ochoa K."/>
            <person name="Jackson S.M."/>
            <person name="Gillam B."/>
            <person name="Chen W."/>
            <person name="Yan L."/>
            <person name="Higginbotham J."/>
            <person name="Cardenas M."/>
            <person name="Waligorski J."/>
            <person name="Applebaum E."/>
            <person name="Phelps L."/>
            <person name="Falcone J."/>
            <person name="Kanchi K."/>
            <person name="Thane T."/>
            <person name="Scimone A."/>
            <person name="Thane N."/>
            <person name="Henke J."/>
            <person name="Wang T."/>
            <person name="Ruppert J."/>
            <person name="Shah N."/>
            <person name="Rotter K."/>
            <person name="Hodges J."/>
            <person name="Ingenthron E."/>
            <person name="Cordes M."/>
            <person name="Kohlberg S."/>
            <person name="Sgro J."/>
            <person name="Delgado B."/>
            <person name="Mead K."/>
            <person name="Chinwalla A."/>
            <person name="Leonard S."/>
            <person name="Crouse K."/>
            <person name="Collura K."/>
            <person name="Kudrna D."/>
            <person name="Currie J."/>
            <person name="He R."/>
            <person name="Angelova A."/>
            <person name="Rajasekar S."/>
            <person name="Mueller T."/>
            <person name="Lomeli R."/>
            <person name="Scara G."/>
            <person name="Ko A."/>
            <person name="Delaney K."/>
            <person name="Wissotski M."/>
            <person name="Lopez G."/>
            <person name="Campos D."/>
            <person name="Braidotti M."/>
            <person name="Ashley E."/>
            <person name="Golser W."/>
            <person name="Kim H."/>
            <person name="Lee S."/>
            <person name="Lin J."/>
            <person name="Dujmic Z."/>
            <person name="Kim W."/>
            <person name="Talag J."/>
            <person name="Zuccolo A."/>
            <person name="Fan C."/>
            <person name="Sebastian A."/>
            <person name="Kramer M."/>
            <person name="Spiegel L."/>
            <person name="Nascimento L."/>
            <person name="Zutavern T."/>
            <person name="Miller B."/>
            <person name="Ambroise C."/>
            <person name="Muller S."/>
            <person name="Spooner W."/>
            <person name="Narechania A."/>
            <person name="Ren L."/>
            <person name="Wei S."/>
            <person name="Kumari S."/>
            <person name="Faga B."/>
            <person name="Levy M.J."/>
            <person name="McMahan L."/>
            <person name="Van Buren P."/>
            <person name="Vaughn M.W."/>
            <person name="Ying K."/>
            <person name="Yeh C.-T."/>
            <person name="Emrich S.J."/>
            <person name="Jia Y."/>
            <person name="Kalyanaraman A."/>
            <person name="Hsia A.-P."/>
            <person name="Barbazuk W.B."/>
            <person name="Baucom R.S."/>
            <person name="Brutnell T.P."/>
            <person name="Carpita N.C."/>
            <person name="Chaparro C."/>
            <person name="Chia J.-M."/>
            <person name="Deragon J.-M."/>
            <person name="Estill J.C."/>
            <person name="Fu Y."/>
            <person name="Jeddeloh J.A."/>
            <person name="Han Y."/>
            <person name="Lee H."/>
            <person name="Li P."/>
            <person name="Lisch D.R."/>
            <person name="Liu S."/>
            <person name="Liu Z."/>
            <person name="Nagel D.H."/>
            <person name="McCann M.C."/>
            <person name="SanMiguel P."/>
            <person name="Myers A.M."/>
            <person name="Nettleton D."/>
            <person name="Nguyen J."/>
            <person name="Penning B.W."/>
            <person name="Ponnala L."/>
            <person name="Schneider K.L."/>
            <person name="Schwartz D.C."/>
            <person name="Sharma A."/>
            <person name="Soderlund C."/>
            <person name="Springer N.M."/>
            <person name="Sun Q."/>
            <person name="Wang H."/>
            <person name="Waterman M."/>
            <person name="Westerman R."/>
            <person name="Wolfgruber T.K."/>
            <person name="Yang L."/>
            <person name="Yu Y."/>
            <person name="Zhang L."/>
            <person name="Zhou S."/>
            <person name="Zhu Q."/>
            <person name="Bennetzen J.L."/>
            <person name="Dawe R.K."/>
            <person name="Jiang J."/>
            <person name="Jiang N."/>
            <person name="Presting G.G."/>
            <person name="Wessler S.R."/>
            <person name="Aluru S."/>
            <person name="Martienssen R.A."/>
            <person name="Clifton S.W."/>
            <person name="McCombie W.R."/>
            <person name="Wing R.A."/>
            <person name="Wilson R.K."/>
        </authorList>
    </citation>
    <scope>NUCLEOTIDE SEQUENCE [LARGE SCALE GENOMIC DNA]</scope>
    <source>
        <strain evidence="2">cv. B73</strain>
    </source>
</reference>
<name>A0A804QL40_MAIZE</name>
<reference evidence="1" key="3">
    <citation type="submission" date="2021-05" db="UniProtKB">
        <authorList>
            <consortium name="EnsemblPlants"/>
        </authorList>
    </citation>
    <scope>IDENTIFICATION</scope>
    <source>
        <strain evidence="1">cv. B73</strain>
    </source>
</reference>
<accession>A0A804QL40</accession>
<dbReference type="AlphaFoldDB" id="A0A804QL40"/>